<accession>A0A1C3RIS1</accession>
<sequence length="110" mass="12188">MTDAVEIYICKPGQKIEEGQMVMSNDIDCKEAAEEDAKKRCKIVPSTERIVYYDVSGGGFKVLYSYTNPKVSQSKGKRSPHPMGGPIPKKKKAPAKKQGLWQKVKKSLGV</sequence>
<protein>
    <submittedName>
        <fullName evidence="2">Uncharacterized protein</fullName>
    </submittedName>
</protein>
<dbReference type="AlphaFoldDB" id="A0A1C3RIS1"/>
<proteinExistence type="predicted"/>
<dbReference type="Proteomes" id="UP000231658">
    <property type="component" value="Unassembled WGS sequence"/>
</dbReference>
<reference evidence="2 3" key="1">
    <citation type="submission" date="2016-07" db="EMBL/GenBank/DDBJ databases">
        <authorList>
            <person name="Lefevre C.T."/>
        </authorList>
    </citation>
    <scope>NUCLEOTIDE SEQUENCE [LARGE SCALE GENOMIC DNA]</scope>
    <source>
        <strain evidence="2">PR1</strain>
    </source>
</reference>
<evidence type="ECO:0000313" key="3">
    <source>
        <dbReference type="Proteomes" id="UP000231658"/>
    </source>
</evidence>
<evidence type="ECO:0000256" key="1">
    <source>
        <dbReference type="SAM" id="MobiDB-lite"/>
    </source>
</evidence>
<dbReference type="EMBL" id="FLYE01000034">
    <property type="protein sequence ID" value="SCA57160.1"/>
    <property type="molecule type" value="Genomic_DNA"/>
</dbReference>
<dbReference type="OrthoDB" id="8448858at2"/>
<feature type="region of interest" description="Disordered" evidence="1">
    <location>
        <begin position="70"/>
        <end position="110"/>
    </location>
</feature>
<organism evidence="2 3">
    <name type="scientific">Candidatus Terasakiella magnetica</name>
    <dbReference type="NCBI Taxonomy" id="1867952"/>
    <lineage>
        <taxon>Bacteria</taxon>
        <taxon>Pseudomonadati</taxon>
        <taxon>Pseudomonadota</taxon>
        <taxon>Alphaproteobacteria</taxon>
        <taxon>Rhodospirillales</taxon>
        <taxon>Terasakiellaceae</taxon>
        <taxon>Terasakiella</taxon>
    </lineage>
</organism>
<gene>
    <name evidence="2" type="ORF">MTBPR1_40183</name>
</gene>
<keyword evidence="3" id="KW-1185">Reference proteome</keyword>
<name>A0A1C3RIS1_9PROT</name>
<evidence type="ECO:0000313" key="2">
    <source>
        <dbReference type="EMBL" id="SCA57160.1"/>
    </source>
</evidence>
<dbReference type="RefSeq" id="WP_069189202.1">
    <property type="nucleotide sequence ID" value="NZ_FLYE01000034.1"/>
</dbReference>